<dbReference type="AlphaFoldDB" id="A0A9W9ZVN3"/>
<keyword evidence="3" id="KW-1185">Reference proteome</keyword>
<evidence type="ECO:0000313" key="2">
    <source>
        <dbReference type="EMBL" id="KAJ7388577.1"/>
    </source>
</evidence>
<protein>
    <submittedName>
        <fullName evidence="2">Uncharacterized protein</fullName>
    </submittedName>
</protein>
<proteinExistence type="predicted"/>
<evidence type="ECO:0000256" key="1">
    <source>
        <dbReference type="SAM" id="MobiDB-lite"/>
    </source>
</evidence>
<feature type="region of interest" description="Disordered" evidence="1">
    <location>
        <begin position="42"/>
        <end position="62"/>
    </location>
</feature>
<feature type="compositionally biased region" description="Polar residues" evidence="1">
    <location>
        <begin position="44"/>
        <end position="54"/>
    </location>
</feature>
<gene>
    <name evidence="2" type="ORF">OS493_036805</name>
</gene>
<evidence type="ECO:0000313" key="3">
    <source>
        <dbReference type="Proteomes" id="UP001163046"/>
    </source>
</evidence>
<organism evidence="2 3">
    <name type="scientific">Desmophyllum pertusum</name>
    <dbReference type="NCBI Taxonomy" id="174260"/>
    <lineage>
        <taxon>Eukaryota</taxon>
        <taxon>Metazoa</taxon>
        <taxon>Cnidaria</taxon>
        <taxon>Anthozoa</taxon>
        <taxon>Hexacorallia</taxon>
        <taxon>Scleractinia</taxon>
        <taxon>Caryophylliina</taxon>
        <taxon>Caryophylliidae</taxon>
        <taxon>Desmophyllum</taxon>
    </lineage>
</organism>
<dbReference type="EMBL" id="MU825460">
    <property type="protein sequence ID" value="KAJ7388577.1"/>
    <property type="molecule type" value="Genomic_DNA"/>
</dbReference>
<dbReference type="Proteomes" id="UP001163046">
    <property type="component" value="Unassembled WGS sequence"/>
</dbReference>
<reference evidence="2" key="1">
    <citation type="submission" date="2023-01" db="EMBL/GenBank/DDBJ databases">
        <title>Genome assembly of the deep-sea coral Lophelia pertusa.</title>
        <authorList>
            <person name="Herrera S."/>
            <person name="Cordes E."/>
        </authorList>
    </citation>
    <scope>NUCLEOTIDE SEQUENCE</scope>
    <source>
        <strain evidence="2">USNM1676648</strain>
        <tissue evidence="2">Polyp</tissue>
    </source>
</reference>
<comment type="caution">
    <text evidence="2">The sequence shown here is derived from an EMBL/GenBank/DDBJ whole genome shotgun (WGS) entry which is preliminary data.</text>
</comment>
<name>A0A9W9ZVN3_9CNID</name>
<accession>A0A9W9ZVN3</accession>
<sequence>MAEMCDPGAIGISEDSAPKARTSSLDIAFVSDGDVEQVEEKVAKTSSTSDSNWYGSGDDSTEASTLTAAFTTLHA</sequence>